<dbReference type="EMBL" id="CP007490">
    <property type="protein sequence ID" value="AIC47170.1"/>
    <property type="molecule type" value="Genomic_DNA"/>
</dbReference>
<dbReference type="HOGENOM" id="CLU_176213_0_0_11"/>
<evidence type="ECO:0000313" key="3">
    <source>
        <dbReference type="Proteomes" id="UP000067708"/>
    </source>
</evidence>
<dbReference type="RefSeq" id="WP_051636180.1">
    <property type="nucleotide sequence ID" value="NZ_CP007490.1"/>
</dbReference>
<proteinExistence type="predicted"/>
<reference evidence="2 3" key="1">
    <citation type="journal article" date="2014" name="Int. J. Syst. Evol. Microbiol.">
        <title>Rhodoluna lacicola gen. nov., sp. nov., a planktonic freshwater bacterium with stream-lined genome.</title>
        <authorList>
            <person name="Hahn M."/>
            <person name="Schmidt J."/>
            <person name="Taipale S.J."/>
            <person name="Doolittle W.F."/>
            <person name="Koll U."/>
        </authorList>
    </citation>
    <scope>NUCLEOTIDE SEQUENCE [LARGE SCALE GENOMIC DNA]</scope>
    <source>
        <strain evidence="2 3">MWH-Ta8</strain>
    </source>
</reference>
<feature type="transmembrane region" description="Helical" evidence="1">
    <location>
        <begin position="6"/>
        <end position="32"/>
    </location>
</feature>
<name>A0A060JEK7_9MICO</name>
<keyword evidence="1" id="KW-0472">Membrane</keyword>
<dbReference type="Proteomes" id="UP000067708">
    <property type="component" value="Chromosome"/>
</dbReference>
<protein>
    <submittedName>
        <fullName evidence="2">Uncharacterized protein</fullName>
    </submittedName>
</protein>
<evidence type="ECO:0000313" key="2">
    <source>
        <dbReference type="EMBL" id="AIC47170.1"/>
    </source>
</evidence>
<evidence type="ECO:0000256" key="1">
    <source>
        <dbReference type="SAM" id="Phobius"/>
    </source>
</evidence>
<keyword evidence="1" id="KW-1133">Transmembrane helix</keyword>
<dbReference type="OrthoDB" id="3177419at2"/>
<organism evidence="2 3">
    <name type="scientific">Rhodoluna lacicola</name>
    <dbReference type="NCBI Taxonomy" id="529884"/>
    <lineage>
        <taxon>Bacteria</taxon>
        <taxon>Bacillati</taxon>
        <taxon>Actinomycetota</taxon>
        <taxon>Actinomycetes</taxon>
        <taxon>Micrococcales</taxon>
        <taxon>Microbacteriaceae</taxon>
        <taxon>Luna cluster</taxon>
        <taxon>Luna-1 subcluster</taxon>
        <taxon>Rhodoluna</taxon>
    </lineage>
</organism>
<dbReference type="KEGG" id="rla:Rhola_00003480"/>
<keyword evidence="1" id="KW-0812">Transmembrane</keyword>
<sequence length="85" mass="9328">MINWNSLILVAIVAIGSSVGLVTVFSLGMRLLTNAQNINQHTKKKDGVKVSEAINRIGAYLMFTICGSAVLYGIYLIVPYFHLDK</sequence>
<dbReference type="AlphaFoldDB" id="A0A060JEK7"/>
<accession>A0A060JEK7</accession>
<keyword evidence="3" id="KW-1185">Reference proteome</keyword>
<dbReference type="STRING" id="529884.Rhola_00003480"/>
<dbReference type="PATRIC" id="fig|529884.3.peg.332"/>
<feature type="transmembrane region" description="Helical" evidence="1">
    <location>
        <begin position="53"/>
        <end position="78"/>
    </location>
</feature>
<gene>
    <name evidence="2" type="ORF">Rhola_00003480</name>
</gene>